<dbReference type="SUPFAM" id="SSF82171">
    <property type="entry name" value="DPP6 N-terminal domain-like"/>
    <property type="match status" value="1"/>
</dbReference>
<dbReference type="EMBL" id="JADOUF010000001">
    <property type="protein sequence ID" value="MBG6136130.1"/>
    <property type="molecule type" value="Genomic_DNA"/>
</dbReference>
<evidence type="ECO:0000256" key="2">
    <source>
        <dbReference type="SAM" id="Phobius"/>
    </source>
</evidence>
<accession>A0A8J7GDX6</accession>
<keyword evidence="2" id="KW-0812">Transmembrane</keyword>
<dbReference type="RefSeq" id="WP_197003154.1">
    <property type="nucleotide sequence ID" value="NZ_BONS01000038.1"/>
</dbReference>
<feature type="region of interest" description="Disordered" evidence="1">
    <location>
        <begin position="1"/>
        <end position="24"/>
    </location>
</feature>
<name>A0A8J7GDX6_9ACTN</name>
<dbReference type="InterPro" id="IPR015943">
    <property type="entry name" value="WD40/YVTN_repeat-like_dom_sf"/>
</dbReference>
<keyword evidence="2" id="KW-0472">Membrane</keyword>
<protein>
    <submittedName>
        <fullName evidence="3">WD40 repeat protein</fullName>
    </submittedName>
</protein>
<dbReference type="Gene3D" id="2.130.10.10">
    <property type="entry name" value="YVTN repeat-like/Quinoprotein amine dehydrogenase"/>
    <property type="match status" value="1"/>
</dbReference>
<feature type="transmembrane region" description="Helical" evidence="2">
    <location>
        <begin position="415"/>
        <end position="436"/>
    </location>
</feature>
<gene>
    <name evidence="3" type="ORF">IW245_002324</name>
</gene>
<dbReference type="Proteomes" id="UP000622552">
    <property type="component" value="Unassembled WGS sequence"/>
</dbReference>
<reference evidence="3" key="1">
    <citation type="submission" date="2020-11" db="EMBL/GenBank/DDBJ databases">
        <title>Sequencing the genomes of 1000 actinobacteria strains.</title>
        <authorList>
            <person name="Klenk H.-P."/>
        </authorList>
    </citation>
    <scope>NUCLEOTIDE SEQUENCE</scope>
    <source>
        <strain evidence="3">DSM 45356</strain>
    </source>
</reference>
<sequence length="447" mass="48074">MDMNPGHPDVPAVRTPPPRHPNRRWRRPALAAAAVLGVLAVMVVLAIDHRAPVAEPRSDTPTMPRVFPVYSPSISLLADAPISPAIMLYRQTTDPTDYEACEFFVAGALSNSVRRLGLGGPDSAQLSPDGTRIAVGSADQSIVTLVDLATQQRRSMSLGVGRNAYPRTWSPDGRYLVVATIDGYGLVRPMLFGPQWLLDTETGEYHKIVEAQTIGGNRPTVVAFAPDGKHIAAQIDTRLTIRDLDGRVERTQDLAPGQYIGGQHAWSPDGMLLAVTSAADPTVGSEGTSEYLHFLDATGTGRPVPSPVRARYPVPGTDDSVLGWRDNTTLLVQVDDVPVDYRSQKFAATGSLILQVHTTGESSQVLATLRRGQGGWRHGMDVQVATDLLPAMGSRSGEQPDIGPETEWLRLRASILPVTGGAAGLLAIAVGGWAAYRRRRARTGWAR</sequence>
<evidence type="ECO:0000313" key="4">
    <source>
        <dbReference type="Proteomes" id="UP000622552"/>
    </source>
</evidence>
<proteinExistence type="predicted"/>
<evidence type="ECO:0000256" key="1">
    <source>
        <dbReference type="SAM" id="MobiDB-lite"/>
    </source>
</evidence>
<dbReference type="AlphaFoldDB" id="A0A8J7GDX6"/>
<comment type="caution">
    <text evidence="3">The sequence shown here is derived from an EMBL/GenBank/DDBJ whole genome shotgun (WGS) entry which is preliminary data.</text>
</comment>
<evidence type="ECO:0000313" key="3">
    <source>
        <dbReference type="EMBL" id="MBG6136130.1"/>
    </source>
</evidence>
<feature type="transmembrane region" description="Helical" evidence="2">
    <location>
        <begin position="29"/>
        <end position="47"/>
    </location>
</feature>
<keyword evidence="2" id="KW-1133">Transmembrane helix</keyword>
<organism evidence="3 4">
    <name type="scientific">Longispora fulva</name>
    <dbReference type="NCBI Taxonomy" id="619741"/>
    <lineage>
        <taxon>Bacteria</taxon>
        <taxon>Bacillati</taxon>
        <taxon>Actinomycetota</taxon>
        <taxon>Actinomycetes</taxon>
        <taxon>Micromonosporales</taxon>
        <taxon>Micromonosporaceae</taxon>
        <taxon>Longispora</taxon>
    </lineage>
</organism>
<keyword evidence="4" id="KW-1185">Reference proteome</keyword>